<feature type="compositionally biased region" description="Polar residues" evidence="2">
    <location>
        <begin position="773"/>
        <end position="796"/>
    </location>
</feature>
<feature type="region of interest" description="Disordered" evidence="2">
    <location>
        <begin position="629"/>
        <end position="686"/>
    </location>
</feature>
<evidence type="ECO:0000313" key="4">
    <source>
        <dbReference type="Proteomes" id="UP000785679"/>
    </source>
</evidence>
<gene>
    <name evidence="3" type="ORF">FGO68_gene17729</name>
</gene>
<dbReference type="EMBL" id="RRYP01002548">
    <property type="protein sequence ID" value="TNV84656.1"/>
    <property type="molecule type" value="Genomic_DNA"/>
</dbReference>
<feature type="compositionally biased region" description="Basic residues" evidence="2">
    <location>
        <begin position="917"/>
        <end position="926"/>
    </location>
</feature>
<feature type="region of interest" description="Disordered" evidence="2">
    <location>
        <begin position="821"/>
        <end position="851"/>
    </location>
</feature>
<feature type="region of interest" description="Disordered" evidence="2">
    <location>
        <begin position="946"/>
        <end position="969"/>
    </location>
</feature>
<feature type="compositionally biased region" description="Polar residues" evidence="2">
    <location>
        <begin position="632"/>
        <end position="667"/>
    </location>
</feature>
<feature type="compositionally biased region" description="Gly residues" evidence="2">
    <location>
        <begin position="530"/>
        <end position="542"/>
    </location>
</feature>
<feature type="region of interest" description="Disordered" evidence="2">
    <location>
        <begin position="530"/>
        <end position="600"/>
    </location>
</feature>
<feature type="compositionally biased region" description="Polar residues" evidence="2">
    <location>
        <begin position="745"/>
        <end position="756"/>
    </location>
</feature>
<name>A0A8J8P2X9_HALGN</name>
<evidence type="ECO:0000256" key="2">
    <source>
        <dbReference type="SAM" id="MobiDB-lite"/>
    </source>
</evidence>
<feature type="region of interest" description="Disordered" evidence="2">
    <location>
        <begin position="909"/>
        <end position="933"/>
    </location>
</feature>
<dbReference type="Proteomes" id="UP000785679">
    <property type="component" value="Unassembled WGS sequence"/>
</dbReference>
<reference evidence="3" key="1">
    <citation type="submission" date="2019-06" db="EMBL/GenBank/DDBJ databases">
        <authorList>
            <person name="Zheng W."/>
        </authorList>
    </citation>
    <scope>NUCLEOTIDE SEQUENCE</scope>
    <source>
        <strain evidence="3">QDHG01</strain>
    </source>
</reference>
<sequence length="1016" mass="112409">MSKLINKIMMMDDPPLHTAATVMDNPRKSLDDPDFKTSQTLIESNSPRLGDKPPPQFLIGGAAGGPGGVGSSGMRIHDDSVHPLQKVNPDAWNNIPICLVKAVKALIDANISTDQRMRNLQGQTENNVRKAVSHIQKVEKDLLKKEDQLKALIERTDKNLNGTLSAKSHELETQARQLREMLQELNNSSARQFHDLNERVDGFMDAEQIKAVITWNLDQQLGQIRHEFKEDFFQLSTEIGTLRQCFEIPGIIGDRSPFPTITDYIKHTFSSTNKMFEDMKKRFDQLEDNTLAEMRFDLKAVENSLSRLMTNSEENFRKMRERFDDELKKVSTDLKNQGLQLSTTSQTLGDRIKSSDAIISELKQDLEGKALILAQQSDTLTQMHTSLDDFALQLKAMSVDLAQQNQKVTKIDRAQASAAQISMASFQQDRPNSRGMSRKGTPVPGASEVSHGEMERLRVRISEVEKILMQKEITMKTLGDPEELLPSPSASHAKKSAAKFDRDWTGKVEIKLQKLSSTLKTLMNKVGDIINGGGVPRGGGQQGRSQSVLSGKTSNSSLRFRNVAGGMQGSTPENSEYNNGGSKRAGTAQGNAQQRKQQQHKDFYEHLKNQMDSNGTLDEAGTFTKLAGHQGAHNTTDYQNKRGASQSPHEPNPINPRSSDGSGLNPNAQQRIKIPPQAPPPDPAKEKHMMRISDLINQNIQRGPAQHEQAMAKAGYKAKPRHNQRFPVVEDAQNYLVLSEDGTRRNSSSPRENNGGQREGNKRIPVNKVSLIASMTPTPGGIQNTNPSTERATPNITGRKGNENLSGRDSLYQYQMAAIGNTPQNFPNPNPTSSKSGRQHPMTPTPGGDPNMLATFSQMNAQGKPLYTINEEKNALLQQRASLNQSKDYGNLLPIIQDASGPSMLNQTMDSGVQSSKKSKNAKRHPTATGLGNEIQQIVRTGQSSIVVTPQSQQQRDRRLTNSQQSNRQNAEMTINTTYMHNHHIGAQPLAVRFENLSGTAALPSISPQNAKQKKR</sequence>
<feature type="region of interest" description="Disordered" evidence="2">
    <location>
        <begin position="422"/>
        <end position="454"/>
    </location>
</feature>
<keyword evidence="4" id="KW-1185">Reference proteome</keyword>
<comment type="caution">
    <text evidence="3">The sequence shown here is derived from an EMBL/GenBank/DDBJ whole genome shotgun (WGS) entry which is preliminary data.</text>
</comment>
<keyword evidence="1" id="KW-0175">Coiled coil</keyword>
<dbReference type="AlphaFoldDB" id="A0A8J8P2X9"/>
<evidence type="ECO:0000313" key="3">
    <source>
        <dbReference type="EMBL" id="TNV84656.1"/>
    </source>
</evidence>
<feature type="compositionally biased region" description="Polar residues" evidence="2">
    <location>
        <begin position="569"/>
        <end position="581"/>
    </location>
</feature>
<protein>
    <submittedName>
        <fullName evidence="3">Uncharacterized protein</fullName>
    </submittedName>
</protein>
<accession>A0A8J8P2X9</accession>
<evidence type="ECO:0000256" key="1">
    <source>
        <dbReference type="SAM" id="Coils"/>
    </source>
</evidence>
<proteinExistence type="predicted"/>
<feature type="region of interest" description="Disordered" evidence="2">
    <location>
        <begin position="739"/>
        <end position="806"/>
    </location>
</feature>
<organism evidence="3 4">
    <name type="scientific">Halteria grandinella</name>
    <dbReference type="NCBI Taxonomy" id="5974"/>
    <lineage>
        <taxon>Eukaryota</taxon>
        <taxon>Sar</taxon>
        <taxon>Alveolata</taxon>
        <taxon>Ciliophora</taxon>
        <taxon>Intramacronucleata</taxon>
        <taxon>Spirotrichea</taxon>
        <taxon>Stichotrichia</taxon>
        <taxon>Sporadotrichida</taxon>
        <taxon>Halteriidae</taxon>
        <taxon>Halteria</taxon>
    </lineage>
</organism>
<feature type="coiled-coil region" evidence="1">
    <location>
        <begin position="135"/>
        <end position="191"/>
    </location>
</feature>